<organism evidence="2 3">
    <name type="scientific">Exophiala bonariae</name>
    <dbReference type="NCBI Taxonomy" id="1690606"/>
    <lineage>
        <taxon>Eukaryota</taxon>
        <taxon>Fungi</taxon>
        <taxon>Dikarya</taxon>
        <taxon>Ascomycota</taxon>
        <taxon>Pezizomycotina</taxon>
        <taxon>Eurotiomycetes</taxon>
        <taxon>Chaetothyriomycetidae</taxon>
        <taxon>Chaetothyriales</taxon>
        <taxon>Herpotrichiellaceae</taxon>
        <taxon>Exophiala</taxon>
    </lineage>
</organism>
<evidence type="ECO:0000256" key="1">
    <source>
        <dbReference type="SAM" id="MobiDB-lite"/>
    </source>
</evidence>
<dbReference type="SUPFAM" id="SSF47819">
    <property type="entry name" value="HRDC-like"/>
    <property type="match status" value="1"/>
</dbReference>
<dbReference type="AlphaFoldDB" id="A0AAV9NSF2"/>
<dbReference type="GO" id="GO:0000166">
    <property type="term" value="F:nucleotide binding"/>
    <property type="evidence" value="ECO:0007669"/>
    <property type="project" value="InterPro"/>
</dbReference>
<dbReference type="InterPro" id="IPR010997">
    <property type="entry name" value="HRDC-like_sf"/>
</dbReference>
<evidence type="ECO:0000313" key="3">
    <source>
        <dbReference type="Proteomes" id="UP001358417"/>
    </source>
</evidence>
<sequence>MKVLDPQAALLTTPEVHQFLSSNPPRPKQQKIGTYKPVDLNNYNVVRDDFQHYVTTTVPYISAISNPEAFIQSIVPKLRRLGLTKTEALMLINLGVGTQRSGSQQLNSGAAAPSVNGDGMAHDEDMAEEEPEQDDRQLLSLVIEELDERFPGDEGSAKIDNILQVMKDSYNTARTINGVAHPSNGTSKT</sequence>
<dbReference type="GeneID" id="89969316"/>
<dbReference type="Proteomes" id="UP001358417">
    <property type="component" value="Unassembled WGS sequence"/>
</dbReference>
<dbReference type="Gene3D" id="1.20.1250.40">
    <property type="match status" value="1"/>
</dbReference>
<reference evidence="2 3" key="1">
    <citation type="submission" date="2023-08" db="EMBL/GenBank/DDBJ databases">
        <title>Black Yeasts Isolated from many extreme environments.</title>
        <authorList>
            <person name="Coleine C."/>
            <person name="Stajich J.E."/>
            <person name="Selbmann L."/>
        </authorList>
    </citation>
    <scope>NUCLEOTIDE SEQUENCE [LARGE SCALE GENOMIC DNA]</scope>
    <source>
        <strain evidence="2 3">CCFEE 5792</strain>
    </source>
</reference>
<keyword evidence="3" id="KW-1185">Reference proteome</keyword>
<dbReference type="InterPro" id="IPR038324">
    <property type="entry name" value="Rpb4/RPC9_sf"/>
</dbReference>
<evidence type="ECO:0000313" key="2">
    <source>
        <dbReference type="EMBL" id="KAK5065256.1"/>
    </source>
</evidence>
<gene>
    <name evidence="2" type="ORF">LTR84_001094</name>
</gene>
<dbReference type="EMBL" id="JAVRRD010000001">
    <property type="protein sequence ID" value="KAK5065256.1"/>
    <property type="molecule type" value="Genomic_DNA"/>
</dbReference>
<protein>
    <recommendedName>
        <fullName evidence="4">DNA-directed RNA polymerase III subunit RPC9</fullName>
    </recommendedName>
</protein>
<comment type="caution">
    <text evidence="2">The sequence shown here is derived from an EMBL/GenBank/DDBJ whole genome shotgun (WGS) entry which is preliminary data.</text>
</comment>
<evidence type="ECO:0008006" key="4">
    <source>
        <dbReference type="Google" id="ProtNLM"/>
    </source>
</evidence>
<accession>A0AAV9NSF2</accession>
<dbReference type="RefSeq" id="XP_064712580.1">
    <property type="nucleotide sequence ID" value="XM_064844720.1"/>
</dbReference>
<feature type="compositionally biased region" description="Polar residues" evidence="1">
    <location>
        <begin position="99"/>
        <end position="108"/>
    </location>
</feature>
<feature type="region of interest" description="Disordered" evidence="1">
    <location>
        <begin position="99"/>
        <end position="134"/>
    </location>
</feature>
<proteinExistence type="predicted"/>
<name>A0AAV9NSF2_9EURO</name>